<accession>A0A0D3I139</accession>
<feature type="chain" id="PRO_5044195522" evidence="1">
    <location>
        <begin position="18"/>
        <end position="246"/>
    </location>
</feature>
<dbReference type="AlphaFoldDB" id="A0A0D3I139"/>
<dbReference type="PaxDb" id="2903-EOD04974"/>
<reference evidence="2" key="2">
    <citation type="submission" date="2024-10" db="UniProtKB">
        <authorList>
            <consortium name="EnsemblProtists"/>
        </authorList>
    </citation>
    <scope>IDENTIFICATION</scope>
</reference>
<proteinExistence type="predicted"/>
<dbReference type="RefSeq" id="XP_005757403.1">
    <property type="nucleotide sequence ID" value="XM_005757346.1"/>
</dbReference>
<dbReference type="EnsemblProtists" id="EOD04974">
    <property type="protein sequence ID" value="EOD04974"/>
    <property type="gene ID" value="EMIHUDRAFT_453732"/>
</dbReference>
<organism evidence="2 3">
    <name type="scientific">Emiliania huxleyi (strain CCMP1516)</name>
    <dbReference type="NCBI Taxonomy" id="280463"/>
    <lineage>
        <taxon>Eukaryota</taxon>
        <taxon>Haptista</taxon>
        <taxon>Haptophyta</taxon>
        <taxon>Prymnesiophyceae</taxon>
        <taxon>Isochrysidales</taxon>
        <taxon>Noelaerhabdaceae</taxon>
        <taxon>Emiliania</taxon>
    </lineage>
</organism>
<dbReference type="HOGENOM" id="CLU_1130822_0_0_1"/>
<evidence type="ECO:0000313" key="3">
    <source>
        <dbReference type="Proteomes" id="UP000013827"/>
    </source>
</evidence>
<dbReference type="Proteomes" id="UP000013827">
    <property type="component" value="Unassembled WGS sequence"/>
</dbReference>
<feature type="signal peptide" evidence="1">
    <location>
        <begin position="1"/>
        <end position="17"/>
    </location>
</feature>
<keyword evidence="1" id="KW-0732">Signal</keyword>
<dbReference type="Gene3D" id="2.60.200.20">
    <property type="match status" value="1"/>
</dbReference>
<dbReference type="GeneID" id="17251146"/>
<evidence type="ECO:0000313" key="2">
    <source>
        <dbReference type="EnsemblProtists" id="EOD04974"/>
    </source>
</evidence>
<protein>
    <submittedName>
        <fullName evidence="2">Uncharacterized protein</fullName>
    </submittedName>
</protein>
<keyword evidence="3" id="KW-1185">Reference proteome</keyword>
<sequence length="246" mass="26273">MSVAGLVAIATTGLLLPAAPRLVAPRAASLRRDVSMQYDQGGYGAQQYGQQAHAAPASTAPLAASPSPFRCALALPAHTHTAPPPLQGGYAGQQQQQGALWCIYPVAGVSGHTRFQAFAFGPQYASATQKYSTIPYALSFSEYEFVLGRWNMMSPSPYVSRQQCLVQLLQDGNAMLTSTGKPATGVRARGGQWNALYTGQTHYLSDGDEVALDAQSPDSAVFTFEHLAMQGFQQQGYQQQQGGGYY</sequence>
<dbReference type="KEGG" id="ehx:EMIHUDRAFT_453732"/>
<reference evidence="3" key="1">
    <citation type="journal article" date="2013" name="Nature">
        <title>Pan genome of the phytoplankton Emiliania underpins its global distribution.</title>
        <authorList>
            <person name="Read B.A."/>
            <person name="Kegel J."/>
            <person name="Klute M.J."/>
            <person name="Kuo A."/>
            <person name="Lefebvre S.C."/>
            <person name="Maumus F."/>
            <person name="Mayer C."/>
            <person name="Miller J."/>
            <person name="Monier A."/>
            <person name="Salamov A."/>
            <person name="Young J."/>
            <person name="Aguilar M."/>
            <person name="Claverie J.M."/>
            <person name="Frickenhaus S."/>
            <person name="Gonzalez K."/>
            <person name="Herman E.K."/>
            <person name="Lin Y.C."/>
            <person name="Napier J."/>
            <person name="Ogata H."/>
            <person name="Sarno A.F."/>
            <person name="Shmutz J."/>
            <person name="Schroeder D."/>
            <person name="de Vargas C."/>
            <person name="Verret F."/>
            <person name="von Dassow P."/>
            <person name="Valentin K."/>
            <person name="Van de Peer Y."/>
            <person name="Wheeler G."/>
            <person name="Dacks J.B."/>
            <person name="Delwiche C.F."/>
            <person name="Dyhrman S.T."/>
            <person name="Glockner G."/>
            <person name="John U."/>
            <person name="Richards T."/>
            <person name="Worden A.Z."/>
            <person name="Zhang X."/>
            <person name="Grigoriev I.V."/>
            <person name="Allen A.E."/>
            <person name="Bidle K."/>
            <person name="Borodovsky M."/>
            <person name="Bowler C."/>
            <person name="Brownlee C."/>
            <person name="Cock J.M."/>
            <person name="Elias M."/>
            <person name="Gladyshev V.N."/>
            <person name="Groth M."/>
            <person name="Guda C."/>
            <person name="Hadaegh A."/>
            <person name="Iglesias-Rodriguez M.D."/>
            <person name="Jenkins J."/>
            <person name="Jones B.M."/>
            <person name="Lawson T."/>
            <person name="Leese F."/>
            <person name="Lindquist E."/>
            <person name="Lobanov A."/>
            <person name="Lomsadze A."/>
            <person name="Malik S.B."/>
            <person name="Marsh M.E."/>
            <person name="Mackinder L."/>
            <person name="Mock T."/>
            <person name="Mueller-Roeber B."/>
            <person name="Pagarete A."/>
            <person name="Parker M."/>
            <person name="Probert I."/>
            <person name="Quesneville H."/>
            <person name="Raines C."/>
            <person name="Rensing S.A."/>
            <person name="Riano-Pachon D.M."/>
            <person name="Richier S."/>
            <person name="Rokitta S."/>
            <person name="Shiraiwa Y."/>
            <person name="Soanes D.M."/>
            <person name="van der Giezen M."/>
            <person name="Wahlund T.M."/>
            <person name="Williams B."/>
            <person name="Wilson W."/>
            <person name="Wolfe G."/>
            <person name="Wurch L.L."/>
        </authorList>
    </citation>
    <scope>NUCLEOTIDE SEQUENCE</scope>
</reference>
<evidence type="ECO:0000256" key="1">
    <source>
        <dbReference type="SAM" id="SignalP"/>
    </source>
</evidence>
<name>A0A0D3I139_EMIH1</name>